<evidence type="ECO:0000313" key="1">
    <source>
        <dbReference type="EMBL" id="OGH92586.1"/>
    </source>
</evidence>
<proteinExistence type="predicted"/>
<name>A0A1F6P8U5_9BACT</name>
<dbReference type="STRING" id="1798705.A2563_02830"/>
<protein>
    <submittedName>
        <fullName evidence="1">Uncharacterized protein</fullName>
    </submittedName>
</protein>
<dbReference type="Proteomes" id="UP000176634">
    <property type="component" value="Unassembled WGS sequence"/>
</dbReference>
<evidence type="ECO:0000313" key="2">
    <source>
        <dbReference type="Proteomes" id="UP000176634"/>
    </source>
</evidence>
<organism evidence="1 2">
    <name type="scientific">Candidatus Magasanikbacteria bacterium RIFOXYD1_FULL_40_23</name>
    <dbReference type="NCBI Taxonomy" id="1798705"/>
    <lineage>
        <taxon>Bacteria</taxon>
        <taxon>Candidatus Magasanikiibacteriota</taxon>
    </lineage>
</organism>
<reference evidence="1 2" key="1">
    <citation type="journal article" date="2016" name="Nat. Commun.">
        <title>Thousands of microbial genomes shed light on interconnected biogeochemical processes in an aquifer system.</title>
        <authorList>
            <person name="Anantharaman K."/>
            <person name="Brown C.T."/>
            <person name="Hug L.A."/>
            <person name="Sharon I."/>
            <person name="Castelle C.J."/>
            <person name="Probst A.J."/>
            <person name="Thomas B.C."/>
            <person name="Singh A."/>
            <person name="Wilkins M.J."/>
            <person name="Karaoz U."/>
            <person name="Brodie E.L."/>
            <person name="Williams K.H."/>
            <person name="Hubbard S.S."/>
            <person name="Banfield J.F."/>
        </authorList>
    </citation>
    <scope>NUCLEOTIDE SEQUENCE [LARGE SCALE GENOMIC DNA]</scope>
</reference>
<comment type="caution">
    <text evidence="1">The sequence shown here is derived from an EMBL/GenBank/DDBJ whole genome shotgun (WGS) entry which is preliminary data.</text>
</comment>
<dbReference type="AlphaFoldDB" id="A0A1F6P8U5"/>
<dbReference type="EMBL" id="MFRA01000005">
    <property type="protein sequence ID" value="OGH92586.1"/>
    <property type="molecule type" value="Genomic_DNA"/>
</dbReference>
<sequence length="305" mass="33635">MVNKKLFHVTDIGVPHGNGVDSNVRIAKQYRRLGVDVSIISAGDSPCHIAFAGCADLSPDAVKNANNTMLKLGLKIPESLPVSLNSAPRNSKTTQNNAKEDYIYRVKYTDKPAFLLYGPEVLKWVLVFCSRKWVQVEKILSITDIIPDTSCGSQFRSAQHLPIAHFLESEGRLEANSNREDVDVSTIAEIFPNRDKNILVVPPDEYGNCRLVVDKILAAKILAKGKIKIAGINSKALSTCESLTSVVPDKISIWPSSNYLPDTTLTVLNIGTRWKPGTTKTTNKEVIKLSQKFAKEVGKTYKIKV</sequence>
<accession>A0A1F6P8U5</accession>
<gene>
    <name evidence="1" type="ORF">A2563_02830</name>
</gene>